<organism evidence="9 10">
    <name type="scientific">Drosophila navojoa</name>
    <name type="common">Fruit fly</name>
    <dbReference type="NCBI Taxonomy" id="7232"/>
    <lineage>
        <taxon>Eukaryota</taxon>
        <taxon>Metazoa</taxon>
        <taxon>Ecdysozoa</taxon>
        <taxon>Arthropoda</taxon>
        <taxon>Hexapoda</taxon>
        <taxon>Insecta</taxon>
        <taxon>Pterygota</taxon>
        <taxon>Neoptera</taxon>
        <taxon>Endopterygota</taxon>
        <taxon>Diptera</taxon>
        <taxon>Brachycera</taxon>
        <taxon>Muscomorpha</taxon>
        <taxon>Ephydroidea</taxon>
        <taxon>Drosophilidae</taxon>
        <taxon>Drosophila</taxon>
    </lineage>
</organism>
<dbReference type="Gene3D" id="3.40.50.880">
    <property type="match status" value="1"/>
</dbReference>
<evidence type="ECO:0000256" key="3">
    <source>
        <dbReference type="ARBA" id="ARBA00012886"/>
    </source>
</evidence>
<comment type="catalytic activity">
    <reaction evidence="8">
        <text>(6S)-5,6,7,8-tetrahydrofolyl-(gamma-L-Glu)(n) + (n-1) H2O = (6S)-5,6,7,8-tetrahydrofolate + (n-1) L-glutamate</text>
        <dbReference type="Rhea" id="RHEA:56784"/>
        <dbReference type="Rhea" id="RHEA-COMP:14738"/>
        <dbReference type="ChEBI" id="CHEBI:15377"/>
        <dbReference type="ChEBI" id="CHEBI:29985"/>
        <dbReference type="ChEBI" id="CHEBI:57453"/>
        <dbReference type="ChEBI" id="CHEBI:141005"/>
        <dbReference type="EC" id="3.4.19.9"/>
    </reaction>
</comment>
<keyword evidence="5" id="KW-0732">Signal</keyword>
<dbReference type="PANTHER" id="PTHR11315">
    <property type="entry name" value="PROTEASE FAMILY C26 GAMMA-GLUTAMYL HYDROLASE"/>
    <property type="match status" value="1"/>
</dbReference>
<proteinExistence type="inferred from homology"/>
<evidence type="ECO:0000313" key="10">
    <source>
        <dbReference type="Proteomes" id="UP000295192"/>
    </source>
</evidence>
<gene>
    <name evidence="9" type="ORF">AWZ03_005533</name>
</gene>
<keyword evidence="6 8" id="KW-0378">Hydrolase</keyword>
<keyword evidence="4" id="KW-0964">Secreted</keyword>
<evidence type="ECO:0000256" key="8">
    <source>
        <dbReference type="PROSITE-ProRule" id="PRU00607"/>
    </source>
</evidence>
<comment type="caution">
    <text evidence="9">The sequence shown here is derived from an EMBL/GenBank/DDBJ whole genome shotgun (WGS) entry which is preliminary data.</text>
</comment>
<evidence type="ECO:0000256" key="5">
    <source>
        <dbReference type="ARBA" id="ARBA00022729"/>
    </source>
</evidence>
<dbReference type="InterPro" id="IPR029062">
    <property type="entry name" value="Class_I_gatase-like"/>
</dbReference>
<evidence type="ECO:0000256" key="4">
    <source>
        <dbReference type="ARBA" id="ARBA00022525"/>
    </source>
</evidence>
<name>A0A484BGX4_DRONA</name>
<accession>A0A484BGX4</accession>
<dbReference type="AlphaFoldDB" id="A0A484BGX4"/>
<dbReference type="EC" id="3.4.19.9" evidence="3 8"/>
<evidence type="ECO:0000256" key="6">
    <source>
        <dbReference type="ARBA" id="ARBA00022801"/>
    </source>
</evidence>
<feature type="active site" description="Nucleophile" evidence="7 8">
    <location>
        <position position="129"/>
    </location>
</feature>
<dbReference type="InterPro" id="IPR011697">
    <property type="entry name" value="Peptidase_C26"/>
</dbReference>
<evidence type="ECO:0000256" key="2">
    <source>
        <dbReference type="ARBA" id="ARBA00011083"/>
    </source>
</evidence>
<feature type="active site" evidence="8">
    <location>
        <position position="238"/>
    </location>
</feature>
<dbReference type="OMA" id="AKDWHPL"/>
<dbReference type="PROSITE" id="PS51273">
    <property type="entry name" value="GATASE_TYPE_1"/>
    <property type="match status" value="1"/>
</dbReference>
<dbReference type="Proteomes" id="UP000295192">
    <property type="component" value="Unassembled WGS sequence"/>
</dbReference>
<dbReference type="FunFam" id="3.40.50.880:FF:000054">
    <property type="entry name" value="Folate gamma-glutamyl hydrolase"/>
    <property type="match status" value="1"/>
</dbReference>
<dbReference type="PANTHER" id="PTHR11315:SF0">
    <property type="entry name" value="FOLATE GAMMA-GLUTAMYL HYDROLASE"/>
    <property type="match status" value="1"/>
</dbReference>
<dbReference type="PROSITE" id="PS51275">
    <property type="entry name" value="PEPTIDASE_C26_GGH"/>
    <property type="match status" value="1"/>
</dbReference>
<dbReference type="GO" id="GO:0034722">
    <property type="term" value="F:gamma-glutamyl-peptidase activity"/>
    <property type="evidence" value="ECO:0007669"/>
    <property type="project" value="UniProtKB-UniRule"/>
</dbReference>
<feature type="active site" description="Proton donor" evidence="7">
    <location>
        <position position="238"/>
    </location>
</feature>
<keyword evidence="10" id="KW-1185">Reference proteome</keyword>
<dbReference type="Pfam" id="PF07722">
    <property type="entry name" value="Peptidase_C26"/>
    <property type="match status" value="1"/>
</dbReference>
<dbReference type="InterPro" id="IPR015527">
    <property type="entry name" value="Pept_C26_g-glut_hydrolase"/>
</dbReference>
<comment type="similarity">
    <text evidence="2">Belongs to the peptidase C26 family.</text>
</comment>
<dbReference type="GO" id="GO:0046900">
    <property type="term" value="P:tetrahydrofolylpolyglutamate metabolic process"/>
    <property type="evidence" value="ECO:0007669"/>
    <property type="project" value="TreeGrafter"/>
</dbReference>
<dbReference type="GO" id="GO:0005576">
    <property type="term" value="C:extracellular region"/>
    <property type="evidence" value="ECO:0007669"/>
    <property type="project" value="UniProtKB-SubCell"/>
</dbReference>
<protein>
    <recommendedName>
        <fullName evidence="3 8">folate gamma-glutamyl hydrolase</fullName>
        <ecNumber evidence="3 8">3.4.19.9</ecNumber>
    </recommendedName>
</protein>
<evidence type="ECO:0000256" key="7">
    <source>
        <dbReference type="PIRSR" id="PIRSR615527-1"/>
    </source>
</evidence>
<evidence type="ECO:0000313" key="9">
    <source>
        <dbReference type="EMBL" id="TDG48116.1"/>
    </source>
</evidence>
<dbReference type="EMBL" id="LSRL02000036">
    <property type="protein sequence ID" value="TDG48116.1"/>
    <property type="molecule type" value="Genomic_DNA"/>
</dbReference>
<dbReference type="GO" id="GO:0005773">
    <property type="term" value="C:vacuole"/>
    <property type="evidence" value="ECO:0007669"/>
    <property type="project" value="TreeGrafter"/>
</dbReference>
<comment type="subcellular location">
    <subcellularLocation>
        <location evidence="1">Secreted</location>
        <location evidence="1">Extracellular space</location>
    </subcellularLocation>
</comment>
<dbReference type="OrthoDB" id="64220at2759"/>
<reference evidence="9 10" key="1">
    <citation type="journal article" date="2019" name="J. Hered.">
        <title>An Improved Genome Assembly for Drosophila navojoa, the Basal Species in the mojavensis Cluster.</title>
        <authorList>
            <person name="Vanderlinde T."/>
            <person name="Dupim E.G."/>
            <person name="Nazario-Yepiz N.O."/>
            <person name="Carvalho A.B."/>
        </authorList>
    </citation>
    <scope>NUCLEOTIDE SEQUENCE [LARGE SCALE GENOMIC DNA]</scope>
    <source>
        <strain evidence="9">Navoj_Jal97</strain>
        <tissue evidence="9">Whole organism</tissue>
    </source>
</reference>
<evidence type="ECO:0000256" key="1">
    <source>
        <dbReference type="ARBA" id="ARBA00004239"/>
    </source>
</evidence>
<dbReference type="STRING" id="7232.A0A484BGX4"/>
<sequence length="333" mass="38090">MANKADKSTRDPCVVGVLCMDIASALYEKSAEPKPASYIAASYVKFLEAGGGLVVPIWIGRDHNYYRLMMGRINGVLLTGGAVYLDEEVNPAKVARWMTNDCVKSIQYIYELALQRNKENDYFPIWATCLGFQLMLKNAAPSMKRASCGETIFRALPLQLTDDYANSSMFRGLSPELHTRLQSEPFACYQQKYCITEESLGAAANDWHVLATGQARSGLRFITLIEHRQYPFYGCQFHPERTAYEQLVGREDPYAESHTQHGIQLSQHFAQFFVEACRKNSNRFDSKEELSRHLIYNWMPEFSGRHNTVNWLQVYLFPKDPDYVKRAEESPES</sequence>
<dbReference type="SUPFAM" id="SSF52317">
    <property type="entry name" value="Class I glutamine amidotransferase-like"/>
    <property type="match status" value="1"/>
</dbReference>